<keyword evidence="1" id="KW-0732">Signal</keyword>
<organism evidence="2">
    <name type="scientific">Brassica napus</name>
    <name type="common">Rape</name>
    <dbReference type="NCBI Taxonomy" id="3708"/>
    <lineage>
        <taxon>Eukaryota</taxon>
        <taxon>Viridiplantae</taxon>
        <taxon>Streptophyta</taxon>
        <taxon>Embryophyta</taxon>
        <taxon>Tracheophyta</taxon>
        <taxon>Spermatophyta</taxon>
        <taxon>Magnoliopsida</taxon>
        <taxon>eudicotyledons</taxon>
        <taxon>Gunneridae</taxon>
        <taxon>Pentapetalae</taxon>
        <taxon>rosids</taxon>
        <taxon>malvids</taxon>
        <taxon>Brassicales</taxon>
        <taxon>Brassicaceae</taxon>
        <taxon>Brassiceae</taxon>
        <taxon>Brassica</taxon>
    </lineage>
</organism>
<gene>
    <name evidence="2" type="ORF">DARMORV10_A03P16250.1</name>
</gene>
<sequence length="86" mass="9954">MRYNVMFMVSCVLTFLVLNNAKGRLVVSRKEILEKYINLSDIDNGRTKATWSWDLTGVKKPIPKNYTAFEDLGKYTHTPRLKLTCP</sequence>
<feature type="chain" id="PRO_5032326669" evidence="1">
    <location>
        <begin position="24"/>
        <end position="86"/>
    </location>
</feature>
<proteinExistence type="predicted"/>
<accession>A0A816W787</accession>
<name>A0A816W787_BRANA</name>
<reference evidence="2" key="1">
    <citation type="submission" date="2021-01" db="EMBL/GenBank/DDBJ databases">
        <authorList>
            <consortium name="Genoscope - CEA"/>
            <person name="William W."/>
        </authorList>
    </citation>
    <scope>NUCLEOTIDE SEQUENCE</scope>
</reference>
<dbReference type="Proteomes" id="UP001295469">
    <property type="component" value="Chromosome A03"/>
</dbReference>
<evidence type="ECO:0000256" key="1">
    <source>
        <dbReference type="SAM" id="SignalP"/>
    </source>
</evidence>
<dbReference type="EMBL" id="HG994357">
    <property type="protein sequence ID" value="CAF2122044.1"/>
    <property type="molecule type" value="Genomic_DNA"/>
</dbReference>
<feature type="signal peptide" evidence="1">
    <location>
        <begin position="1"/>
        <end position="23"/>
    </location>
</feature>
<dbReference type="AlphaFoldDB" id="A0A816W787"/>
<evidence type="ECO:0000313" key="2">
    <source>
        <dbReference type="EMBL" id="CAF2122044.1"/>
    </source>
</evidence>
<protein>
    <submittedName>
        <fullName evidence="2">(rape) hypothetical protein</fullName>
    </submittedName>
</protein>